<name>A0A1G8PSD3_9BACI</name>
<dbReference type="CDD" id="cd01043">
    <property type="entry name" value="DPS"/>
    <property type="match status" value="1"/>
</dbReference>
<feature type="domain" description="Ferritin/DPS" evidence="3">
    <location>
        <begin position="19"/>
        <end position="155"/>
    </location>
</feature>
<dbReference type="InterPro" id="IPR008331">
    <property type="entry name" value="Ferritin_DPS_dom"/>
</dbReference>
<dbReference type="Pfam" id="PF00210">
    <property type="entry name" value="Ferritin"/>
    <property type="match status" value="1"/>
</dbReference>
<evidence type="ECO:0000313" key="5">
    <source>
        <dbReference type="Proteomes" id="UP000198853"/>
    </source>
</evidence>
<comment type="similarity">
    <text evidence="1 2">Belongs to the Dps family.</text>
</comment>
<dbReference type="GO" id="GO:0003677">
    <property type="term" value="F:DNA binding"/>
    <property type="evidence" value="ECO:0007669"/>
    <property type="project" value="UniProtKB-KW"/>
</dbReference>
<evidence type="ECO:0000259" key="3">
    <source>
        <dbReference type="Pfam" id="PF00210"/>
    </source>
</evidence>
<dbReference type="PROSITE" id="PS00818">
    <property type="entry name" value="DPS_1"/>
    <property type="match status" value="1"/>
</dbReference>
<dbReference type="GO" id="GO:0008199">
    <property type="term" value="F:ferric iron binding"/>
    <property type="evidence" value="ECO:0007669"/>
    <property type="project" value="InterPro"/>
</dbReference>
<dbReference type="EMBL" id="FNEN01000009">
    <property type="protein sequence ID" value="SDI95434.1"/>
    <property type="molecule type" value="Genomic_DNA"/>
</dbReference>
<reference evidence="4 5" key="1">
    <citation type="submission" date="2016-10" db="EMBL/GenBank/DDBJ databases">
        <authorList>
            <person name="de Groot N.N."/>
        </authorList>
    </citation>
    <scope>NUCLEOTIDE SEQUENCE [LARGE SCALE GENOMIC DNA]</scope>
    <source>
        <strain evidence="4 5">DSM 21771</strain>
    </source>
</reference>
<sequence>MAKRQAIEIKGQSARTLEKDLNREFANLHVLYVKLHNYHWFVKGTHFFSLHEKFEEMYNKTKDYIDDYAEQMLAIQVQPVATMKEFMANATIEEASGTEDQQEMVDNLSADLQAISGQLLEMVEDLENNKALSLADAVQDMARDFQKDDWMLRAYSGRE</sequence>
<organism evidence="4 5">
    <name type="scientific">Natribacillus halophilus</name>
    <dbReference type="NCBI Taxonomy" id="549003"/>
    <lineage>
        <taxon>Bacteria</taxon>
        <taxon>Bacillati</taxon>
        <taxon>Bacillota</taxon>
        <taxon>Bacilli</taxon>
        <taxon>Bacillales</taxon>
        <taxon>Bacillaceae</taxon>
        <taxon>Natribacillus</taxon>
    </lineage>
</organism>
<dbReference type="InterPro" id="IPR023188">
    <property type="entry name" value="DPS_DNA-bd_CS"/>
</dbReference>
<dbReference type="Gene3D" id="1.20.1260.10">
    <property type="match status" value="1"/>
</dbReference>
<dbReference type="PANTHER" id="PTHR42932:SF1">
    <property type="entry name" value="GENERAL STRESS PROTEIN 20U"/>
    <property type="match status" value="1"/>
</dbReference>
<evidence type="ECO:0000313" key="4">
    <source>
        <dbReference type="EMBL" id="SDI95434.1"/>
    </source>
</evidence>
<keyword evidence="5" id="KW-1185">Reference proteome</keyword>
<dbReference type="Proteomes" id="UP000198853">
    <property type="component" value="Unassembled WGS sequence"/>
</dbReference>
<proteinExistence type="inferred from homology"/>
<dbReference type="AlphaFoldDB" id="A0A1G8PSD3"/>
<dbReference type="PIRSF" id="PIRSF005900">
    <property type="entry name" value="Dps"/>
    <property type="match status" value="1"/>
</dbReference>
<evidence type="ECO:0000256" key="1">
    <source>
        <dbReference type="ARBA" id="ARBA00009497"/>
    </source>
</evidence>
<dbReference type="RefSeq" id="WP_090398906.1">
    <property type="nucleotide sequence ID" value="NZ_FNEN01000009.1"/>
</dbReference>
<dbReference type="OrthoDB" id="9797023at2"/>
<dbReference type="PRINTS" id="PR01346">
    <property type="entry name" value="HELNAPAPROT"/>
</dbReference>
<dbReference type="GO" id="GO:0016722">
    <property type="term" value="F:oxidoreductase activity, acting on metal ions"/>
    <property type="evidence" value="ECO:0007669"/>
    <property type="project" value="InterPro"/>
</dbReference>
<protein>
    <submittedName>
        <fullName evidence="4">Starvation-inducible DNA-binding protein</fullName>
    </submittedName>
</protein>
<dbReference type="InterPro" id="IPR002177">
    <property type="entry name" value="DPS_DNA-bd"/>
</dbReference>
<accession>A0A1G8PSD3</accession>
<dbReference type="SUPFAM" id="SSF47240">
    <property type="entry name" value="Ferritin-like"/>
    <property type="match status" value="1"/>
</dbReference>
<dbReference type="InterPro" id="IPR012347">
    <property type="entry name" value="Ferritin-like"/>
</dbReference>
<dbReference type="InterPro" id="IPR009078">
    <property type="entry name" value="Ferritin-like_SF"/>
</dbReference>
<evidence type="ECO:0000256" key="2">
    <source>
        <dbReference type="RuleBase" id="RU003875"/>
    </source>
</evidence>
<dbReference type="PANTHER" id="PTHR42932">
    <property type="entry name" value="GENERAL STRESS PROTEIN 20U"/>
    <property type="match status" value="1"/>
</dbReference>
<keyword evidence="4" id="KW-0238">DNA-binding</keyword>
<gene>
    <name evidence="4" type="ORF">SAMN04488123_10989</name>
</gene>